<reference evidence="5 6" key="1">
    <citation type="submission" date="2024-01" db="EMBL/GenBank/DDBJ databases">
        <title>Genomic analysis and antimicrobial resistance profiles of Trueperella pyogenes isolated from domestic and wild animals.</title>
        <authorList>
            <person name="Magossi G."/>
            <person name="Gzyl K.E."/>
            <person name="Holman D.B."/>
            <person name="Amat S."/>
        </authorList>
    </citation>
    <scope>NUCLEOTIDE SEQUENCE [LARGE SCALE GENOMIC DNA]</scope>
    <source>
        <strain evidence="5 6">1494</strain>
    </source>
</reference>
<feature type="transmembrane region" description="Helical" evidence="2">
    <location>
        <begin position="1030"/>
        <end position="1049"/>
    </location>
</feature>
<dbReference type="RefSeq" id="WP_367246164.1">
    <property type="nucleotide sequence ID" value="NZ_JBAGNM010000007.1"/>
</dbReference>
<sequence>MRIAKTGFLAKRIWAMIAVVMLTFAGLLSVSNYAQAATESVKINPDVKVIAGNWQFTGNTQIAGELTSITLTSSAFGGKEVKENSAKNVVFVNGEAVAHNSTASPNFLSVSQSGIKVTLKPSRPITLPAGAQTKIQLTWKKSPSLHTVKKDVSVLAQVETPAPDPITQSTDSASEVKRSQPGTGLPSGVHDGAKQNTAKDGAQAPSPRDDVNNRNPDLTTSHGDSVYWVDTKCGTLKTNEPTFVRGSSPSVKASIAEEGSFEKAILRVEAPNSILAREAYQVNISQIEDGVSLQRRVVKFSADYIEVEFYPVRDGVRLQSAVVPKGPEITASAQLSGSPTIKQFGLKLCGATKKTLSAPVNTADFIVPGSGSPSTCGTDPGIYWVSAKPQSGILKLKDGNIYQGDYAVEFKDGKETGRVLQLVSSASSDIAVSADNKTMYAVALDANSGANLYVYDIETGKLTGNISVRLPAGESVKGFNSLSMAPGGKSLYLGAVKHTVVEHRMPTSPSPVFEISLDEKGIPQPNNVRRIAQTSGNTNWGGDFITLPSGETLAAQMDGYLVMWPGKPEGTPRRVGKISGVEGRYASLGDHDDFKRADTGTYPMGLAYAGGSVIFVDDFLRSPDFYKKSLTKPNDPKLTYEEVLKKVKGVSKLDEIPSLKNGAEKIYNSTIITRGFVRYPNAMSEMKTKQNGNVANWGLTSPSESNPCPPSEQASFLVKKEAANQTASKISDDHYVADYIVTVANVSDKKGTSGQVLDHPVVPSGFEIIKVEIAENEAAPHRGIIDKLHIPLAKDKSYLISEGVELEASTQISYPVRVHFRPMKSITFTDWEKVSTCSDAKGGNVSPDGVPNLVSLAGEPQDAWDDNDACVTIPPSGLDVNLQVQKVDFKNRTLPLTGAEFTIYRADQNMKIDWNSGIIMTVPEGTSAFYSASLKTNTFYYLVETRAPNPVKQDSGERYQLLPEPILFQIYPDNDGYQQVQFYDSKKHAKIGGDALINVFQRNDEPSKTAAYIQVANVSTGTLPRTGGAGVAWLGGIGGLLVLAGLTWAQRKQRA</sequence>
<comment type="caution">
    <text evidence="5">The sequence shown here is derived from an EMBL/GenBank/DDBJ whole genome shotgun (WGS) entry which is preliminary data.</text>
</comment>
<protein>
    <submittedName>
        <fullName evidence="5">LPXTG cell wall anchor domain-containing protein</fullName>
    </submittedName>
</protein>
<dbReference type="EMBL" id="JBAGNM010000007">
    <property type="protein sequence ID" value="MEW6954887.1"/>
    <property type="molecule type" value="Genomic_DNA"/>
</dbReference>
<dbReference type="SUPFAM" id="SSF50969">
    <property type="entry name" value="YVTN repeat-like/Quinoprotein amine dehydrogenase"/>
    <property type="match status" value="1"/>
</dbReference>
<feature type="chain" id="PRO_5047222924" evidence="3">
    <location>
        <begin position="37"/>
        <end position="1055"/>
    </location>
</feature>
<dbReference type="Pfam" id="PF17802">
    <property type="entry name" value="SpaA"/>
    <property type="match status" value="1"/>
</dbReference>
<keyword evidence="2" id="KW-0812">Transmembrane</keyword>
<evidence type="ECO:0000256" key="2">
    <source>
        <dbReference type="SAM" id="Phobius"/>
    </source>
</evidence>
<evidence type="ECO:0000313" key="5">
    <source>
        <dbReference type="EMBL" id="MEW6954887.1"/>
    </source>
</evidence>
<accession>A0ABV3NCE0</accession>
<dbReference type="Proteomes" id="UP001555100">
    <property type="component" value="Unassembled WGS sequence"/>
</dbReference>
<dbReference type="Gene3D" id="2.60.40.10">
    <property type="entry name" value="Immunoglobulins"/>
    <property type="match status" value="1"/>
</dbReference>
<dbReference type="InterPro" id="IPR011044">
    <property type="entry name" value="Quino_amine_DH_bsu"/>
</dbReference>
<proteinExistence type="predicted"/>
<dbReference type="NCBIfam" id="TIGR01167">
    <property type="entry name" value="LPXTG_anchor"/>
    <property type="match status" value="1"/>
</dbReference>
<evidence type="ECO:0000256" key="1">
    <source>
        <dbReference type="SAM" id="MobiDB-lite"/>
    </source>
</evidence>
<dbReference type="InterPro" id="IPR013783">
    <property type="entry name" value="Ig-like_fold"/>
</dbReference>
<feature type="domain" description="SpaA-like prealbumin fold" evidence="4">
    <location>
        <begin position="881"/>
        <end position="952"/>
    </location>
</feature>
<dbReference type="InterPro" id="IPR041033">
    <property type="entry name" value="SpaA_PFL_dom_1"/>
</dbReference>
<evidence type="ECO:0000259" key="4">
    <source>
        <dbReference type="Pfam" id="PF17802"/>
    </source>
</evidence>
<keyword evidence="2" id="KW-1133">Transmembrane helix</keyword>
<feature type="signal peptide" evidence="3">
    <location>
        <begin position="1"/>
        <end position="36"/>
    </location>
</feature>
<evidence type="ECO:0000313" key="6">
    <source>
        <dbReference type="Proteomes" id="UP001555100"/>
    </source>
</evidence>
<keyword evidence="6" id="KW-1185">Reference proteome</keyword>
<gene>
    <name evidence="5" type="ORF">V3M73_07620</name>
</gene>
<keyword evidence="2" id="KW-0472">Membrane</keyword>
<feature type="compositionally biased region" description="Polar residues" evidence="1">
    <location>
        <begin position="213"/>
        <end position="223"/>
    </location>
</feature>
<evidence type="ECO:0000256" key="3">
    <source>
        <dbReference type="SAM" id="SignalP"/>
    </source>
</evidence>
<name>A0ABV3NCE0_9ACTO</name>
<keyword evidence="3" id="KW-0732">Signal</keyword>
<organism evidence="5 6">
    <name type="scientific">Trueperella pyogenes</name>
    <dbReference type="NCBI Taxonomy" id="1661"/>
    <lineage>
        <taxon>Bacteria</taxon>
        <taxon>Bacillati</taxon>
        <taxon>Actinomycetota</taxon>
        <taxon>Actinomycetes</taxon>
        <taxon>Actinomycetales</taxon>
        <taxon>Actinomycetaceae</taxon>
        <taxon>Trueperella</taxon>
    </lineage>
</organism>
<feature type="region of interest" description="Disordered" evidence="1">
    <location>
        <begin position="160"/>
        <end position="224"/>
    </location>
</feature>